<sequence length="88" mass="9454">MYVRQAEGREVGSRKEKGRKVGNTVVTMSAGVCLCCRLPVLFLLCLVGSKPGLGFNVDIGNHVTHYGDQVGSMFGFAVAQHKDQGQAK</sequence>
<proteinExistence type="predicted"/>
<organism evidence="2 3">
    <name type="scientific">Petrolisthes manimaculis</name>
    <dbReference type="NCBI Taxonomy" id="1843537"/>
    <lineage>
        <taxon>Eukaryota</taxon>
        <taxon>Metazoa</taxon>
        <taxon>Ecdysozoa</taxon>
        <taxon>Arthropoda</taxon>
        <taxon>Crustacea</taxon>
        <taxon>Multicrustacea</taxon>
        <taxon>Malacostraca</taxon>
        <taxon>Eumalacostraca</taxon>
        <taxon>Eucarida</taxon>
        <taxon>Decapoda</taxon>
        <taxon>Pleocyemata</taxon>
        <taxon>Anomura</taxon>
        <taxon>Galatheoidea</taxon>
        <taxon>Porcellanidae</taxon>
        <taxon>Petrolisthes</taxon>
    </lineage>
</organism>
<dbReference type="Proteomes" id="UP001292094">
    <property type="component" value="Unassembled WGS sequence"/>
</dbReference>
<keyword evidence="1" id="KW-0472">Membrane</keyword>
<keyword evidence="3" id="KW-1185">Reference proteome</keyword>
<evidence type="ECO:0000313" key="2">
    <source>
        <dbReference type="EMBL" id="KAK4293341.1"/>
    </source>
</evidence>
<evidence type="ECO:0000256" key="1">
    <source>
        <dbReference type="SAM" id="Phobius"/>
    </source>
</evidence>
<comment type="caution">
    <text evidence="2">The sequence shown here is derived from an EMBL/GenBank/DDBJ whole genome shotgun (WGS) entry which is preliminary data.</text>
</comment>
<feature type="transmembrane region" description="Helical" evidence="1">
    <location>
        <begin position="21"/>
        <end position="44"/>
    </location>
</feature>
<keyword evidence="1" id="KW-0812">Transmembrane</keyword>
<gene>
    <name evidence="2" type="ORF">Pmani_033948</name>
</gene>
<accession>A0AAE1NQX7</accession>
<reference evidence="2" key="1">
    <citation type="submission" date="2023-11" db="EMBL/GenBank/DDBJ databases">
        <title>Genome assemblies of two species of porcelain crab, Petrolisthes cinctipes and Petrolisthes manimaculis (Anomura: Porcellanidae).</title>
        <authorList>
            <person name="Angst P."/>
        </authorList>
    </citation>
    <scope>NUCLEOTIDE SEQUENCE</scope>
    <source>
        <strain evidence="2">PB745_02</strain>
        <tissue evidence="2">Gill</tissue>
    </source>
</reference>
<dbReference type="AlphaFoldDB" id="A0AAE1NQX7"/>
<keyword evidence="1" id="KW-1133">Transmembrane helix</keyword>
<protein>
    <submittedName>
        <fullName evidence="2">Uncharacterized protein</fullName>
    </submittedName>
</protein>
<evidence type="ECO:0000313" key="3">
    <source>
        <dbReference type="Proteomes" id="UP001292094"/>
    </source>
</evidence>
<dbReference type="EMBL" id="JAWZYT010004572">
    <property type="protein sequence ID" value="KAK4293341.1"/>
    <property type="molecule type" value="Genomic_DNA"/>
</dbReference>
<name>A0AAE1NQX7_9EUCA</name>